<dbReference type="AlphaFoldDB" id="A0A9Q4XLE2"/>
<name>A0A9Q4XLE2_9ENTR</name>
<evidence type="ECO:0000313" key="1">
    <source>
        <dbReference type="EMBL" id="NCH87175.1"/>
    </source>
</evidence>
<dbReference type="RefSeq" id="WP_161590632.1">
    <property type="nucleotide sequence ID" value="NZ_RPBY01000002.1"/>
</dbReference>
<gene>
    <name evidence="1" type="ORF">EHJ13_06900</name>
</gene>
<evidence type="ECO:0000313" key="2">
    <source>
        <dbReference type="Proteomes" id="UP000778262"/>
    </source>
</evidence>
<comment type="caution">
    <text evidence="1">The sequence shown here is derived from an EMBL/GenBank/DDBJ whole genome shotgun (WGS) entry which is preliminary data.</text>
</comment>
<proteinExistence type="predicted"/>
<accession>A0A9Q4XLE2</accession>
<protein>
    <submittedName>
        <fullName evidence="1">Uncharacterized protein</fullName>
    </submittedName>
</protein>
<organism evidence="1 2">
    <name type="scientific">Cronobacter dublinensis</name>
    <dbReference type="NCBI Taxonomy" id="413497"/>
    <lineage>
        <taxon>Bacteria</taxon>
        <taxon>Pseudomonadati</taxon>
        <taxon>Pseudomonadota</taxon>
        <taxon>Gammaproteobacteria</taxon>
        <taxon>Enterobacterales</taxon>
        <taxon>Enterobacteriaceae</taxon>
        <taxon>Cronobacter</taxon>
    </lineage>
</organism>
<reference evidence="1" key="1">
    <citation type="submission" date="2018-11" db="EMBL/GenBank/DDBJ databases">
        <title>Genomics analysis of Putative Virulence Factors on Adhesion and Cytotoxicity for Cronobacter spp.</title>
        <authorList>
            <person name="Cui J."/>
        </authorList>
    </citation>
    <scope>NUCLEOTIDE SEQUENCE</scope>
    <source>
        <strain evidence="1">SD69</strain>
    </source>
</reference>
<dbReference type="EMBL" id="RPBY01000002">
    <property type="protein sequence ID" value="NCH87175.1"/>
    <property type="molecule type" value="Genomic_DNA"/>
</dbReference>
<dbReference type="Proteomes" id="UP000778262">
    <property type="component" value="Unassembled WGS sequence"/>
</dbReference>
<sequence>MSNLFRLTTVLMPGRSVATSDPYADLVPVIKKTALTILVEQEPDSHLLAGDFTAGVTMTVNNQ</sequence>